<sequence>MSKSILNLKGIQELSRNEQKAVNGGNSCWGAGLICYHDADPDSDTYNSFVCEVGDKKNICYCCQLIPAD</sequence>
<keyword evidence="2" id="KW-1185">Reference proteome</keyword>
<protein>
    <recommendedName>
        <fullName evidence="3">Bacteriocin-type signal sequence-containing protein</fullName>
    </recommendedName>
</protein>
<name>A0ABV5GSX8_9FLAO</name>
<comment type="caution">
    <text evidence="1">The sequence shown here is derived from an EMBL/GenBank/DDBJ whole genome shotgun (WGS) entry which is preliminary data.</text>
</comment>
<evidence type="ECO:0008006" key="3">
    <source>
        <dbReference type="Google" id="ProtNLM"/>
    </source>
</evidence>
<dbReference type="EMBL" id="JBHMEY010000089">
    <property type="protein sequence ID" value="MFB9098494.1"/>
    <property type="molecule type" value="Genomic_DNA"/>
</dbReference>
<dbReference type="Proteomes" id="UP001589607">
    <property type="component" value="Unassembled WGS sequence"/>
</dbReference>
<accession>A0ABV5GSX8</accession>
<dbReference type="RefSeq" id="WP_236456350.1">
    <property type="nucleotide sequence ID" value="NZ_CBCSGE010000014.1"/>
</dbReference>
<reference evidence="1 2" key="1">
    <citation type="submission" date="2024-09" db="EMBL/GenBank/DDBJ databases">
        <authorList>
            <person name="Sun Q."/>
            <person name="Mori K."/>
        </authorList>
    </citation>
    <scope>NUCLEOTIDE SEQUENCE [LARGE SCALE GENOMIC DNA]</scope>
    <source>
        <strain evidence="1 2">CECT 7955</strain>
    </source>
</reference>
<evidence type="ECO:0000313" key="2">
    <source>
        <dbReference type="Proteomes" id="UP001589607"/>
    </source>
</evidence>
<proteinExistence type="predicted"/>
<gene>
    <name evidence="1" type="ORF">ACFFVF_18465</name>
</gene>
<evidence type="ECO:0000313" key="1">
    <source>
        <dbReference type="EMBL" id="MFB9098494.1"/>
    </source>
</evidence>
<organism evidence="1 2">
    <name type="scientific">Flavobacterium jumunjinense</name>
    <dbReference type="NCBI Taxonomy" id="998845"/>
    <lineage>
        <taxon>Bacteria</taxon>
        <taxon>Pseudomonadati</taxon>
        <taxon>Bacteroidota</taxon>
        <taxon>Flavobacteriia</taxon>
        <taxon>Flavobacteriales</taxon>
        <taxon>Flavobacteriaceae</taxon>
        <taxon>Flavobacterium</taxon>
    </lineage>
</organism>